<evidence type="ECO:0000313" key="3">
    <source>
        <dbReference type="Proteomes" id="UP000070133"/>
    </source>
</evidence>
<comment type="caution">
    <text evidence="2">The sequence shown here is derived from an EMBL/GenBank/DDBJ whole genome shotgun (WGS) entry which is preliminary data.</text>
</comment>
<protein>
    <submittedName>
        <fullName evidence="2">Uncharacterized protein</fullName>
    </submittedName>
</protein>
<dbReference type="EMBL" id="LFZN01000111">
    <property type="protein sequence ID" value="KXS98538.1"/>
    <property type="molecule type" value="Genomic_DNA"/>
</dbReference>
<reference evidence="2 3" key="1">
    <citation type="submission" date="2015-07" db="EMBL/GenBank/DDBJ databases">
        <title>Comparative genomics of the Sigatoka disease complex on banana suggests a link between parallel evolutionary changes in Pseudocercospora fijiensis and Pseudocercospora eumusae and increased virulence on the banana host.</title>
        <authorList>
            <person name="Chang T.-C."/>
            <person name="Salvucci A."/>
            <person name="Crous P.W."/>
            <person name="Stergiopoulos I."/>
        </authorList>
    </citation>
    <scope>NUCLEOTIDE SEQUENCE [LARGE SCALE GENOMIC DNA]</scope>
    <source>
        <strain evidence="2 3">CBS 114824</strain>
    </source>
</reference>
<gene>
    <name evidence="2" type="ORF">AC578_5518</name>
</gene>
<dbReference type="OrthoDB" id="7773036at2759"/>
<dbReference type="Proteomes" id="UP000070133">
    <property type="component" value="Unassembled WGS sequence"/>
</dbReference>
<sequence>MPSIAEVPEKRSLPACRLRPDRTSLGAPKDTLMHQDWPSTPPLRASTPQVAIVPLMNKVPSSVVDGELVSLDQGAMMIVRSGSSDEAHSTRAVPLRDASKHMLLHHHRHALAAVVRHQMPERALPPSSEYYRHSAAS</sequence>
<keyword evidence="3" id="KW-1185">Reference proteome</keyword>
<name>A0A139H861_9PEZI</name>
<evidence type="ECO:0000256" key="1">
    <source>
        <dbReference type="SAM" id="MobiDB-lite"/>
    </source>
</evidence>
<evidence type="ECO:0000313" key="2">
    <source>
        <dbReference type="EMBL" id="KXS98538.1"/>
    </source>
</evidence>
<accession>A0A139H861</accession>
<feature type="region of interest" description="Disordered" evidence="1">
    <location>
        <begin position="19"/>
        <end position="45"/>
    </location>
</feature>
<proteinExistence type="predicted"/>
<dbReference type="AlphaFoldDB" id="A0A139H861"/>
<organism evidence="2 3">
    <name type="scientific">Pseudocercospora eumusae</name>
    <dbReference type="NCBI Taxonomy" id="321146"/>
    <lineage>
        <taxon>Eukaryota</taxon>
        <taxon>Fungi</taxon>
        <taxon>Dikarya</taxon>
        <taxon>Ascomycota</taxon>
        <taxon>Pezizomycotina</taxon>
        <taxon>Dothideomycetes</taxon>
        <taxon>Dothideomycetidae</taxon>
        <taxon>Mycosphaerellales</taxon>
        <taxon>Mycosphaerellaceae</taxon>
        <taxon>Pseudocercospora</taxon>
    </lineage>
</organism>